<evidence type="ECO:0000256" key="7">
    <source>
        <dbReference type="ARBA" id="ARBA00022898"/>
    </source>
</evidence>
<evidence type="ECO:0000313" key="14">
    <source>
        <dbReference type="Proteomes" id="UP001255246"/>
    </source>
</evidence>
<keyword evidence="13" id="KW-0808">Transferase</keyword>
<comment type="similarity">
    <text evidence="5 11">Belongs to the class-IV pyridoxal-phosphate-dependent aminotransferase family.</text>
</comment>
<proteinExistence type="inferred from homology"/>
<gene>
    <name evidence="13" type="ORF">RM706_12180</name>
</gene>
<dbReference type="Gene3D" id="3.20.10.10">
    <property type="entry name" value="D-amino Acid Aminotransferase, subunit A, domain 2"/>
    <property type="match status" value="1"/>
</dbReference>
<evidence type="ECO:0000256" key="5">
    <source>
        <dbReference type="ARBA" id="ARBA00009320"/>
    </source>
</evidence>
<evidence type="ECO:0000313" key="13">
    <source>
        <dbReference type="EMBL" id="MDT0607798.1"/>
    </source>
</evidence>
<dbReference type="RefSeq" id="WP_311351876.1">
    <property type="nucleotide sequence ID" value="NZ_JAVRHR010000002.1"/>
</dbReference>
<dbReference type="PROSITE" id="PS00770">
    <property type="entry name" value="AA_TRANSFER_CLASS_4"/>
    <property type="match status" value="1"/>
</dbReference>
<evidence type="ECO:0000256" key="2">
    <source>
        <dbReference type="ARBA" id="ARBA00004824"/>
    </source>
</evidence>
<dbReference type="EMBL" id="JAVRHR010000002">
    <property type="protein sequence ID" value="MDT0607798.1"/>
    <property type="molecule type" value="Genomic_DNA"/>
</dbReference>
<sequence length="281" mass="31785">MVNYNGQLHSGSTFFLNQDSRGLQYGDALFETIRVVNGKVFFWEEHYFRLMASMRILRMEIPMEFTMEFLEAEIANTIKANKLQGSGARVKLMICRQAGGLYVPLSNTIDYIIKAAPLENLFYVLSNEAYEVELFKDFYVNADMLSNLKTTNKILNVVAGVYAKENGYQNCILLNSKKQVAETINGNIFLVKGKVIKTPPLEDGCLDGIIRKKLIELIEGSEEYDVLQESISPFELQKADELFITNAISGIISITKYRKKEFISEVSKSLIGKLNARGRLA</sequence>
<evidence type="ECO:0000256" key="8">
    <source>
        <dbReference type="ARBA" id="ARBA00048212"/>
    </source>
</evidence>
<dbReference type="InterPro" id="IPR001544">
    <property type="entry name" value="Aminotrans_IV"/>
</dbReference>
<evidence type="ECO:0000256" key="11">
    <source>
        <dbReference type="RuleBase" id="RU004106"/>
    </source>
</evidence>
<dbReference type="InterPro" id="IPR043132">
    <property type="entry name" value="BCAT-like_C"/>
</dbReference>
<evidence type="ECO:0000256" key="6">
    <source>
        <dbReference type="ARBA" id="ARBA00013053"/>
    </source>
</evidence>
<accession>A0ABU3AFC0</accession>
<comment type="catalytic activity">
    <reaction evidence="10">
        <text>L-leucine + 2-oxoglutarate = 4-methyl-2-oxopentanoate + L-glutamate</text>
        <dbReference type="Rhea" id="RHEA:18321"/>
        <dbReference type="ChEBI" id="CHEBI:16810"/>
        <dbReference type="ChEBI" id="CHEBI:17865"/>
        <dbReference type="ChEBI" id="CHEBI:29985"/>
        <dbReference type="ChEBI" id="CHEBI:57427"/>
        <dbReference type="EC" id="2.6.1.42"/>
    </reaction>
</comment>
<dbReference type="InterPro" id="IPR036038">
    <property type="entry name" value="Aminotransferase-like"/>
</dbReference>
<dbReference type="Gene3D" id="3.30.470.10">
    <property type="match status" value="1"/>
</dbReference>
<dbReference type="Pfam" id="PF01063">
    <property type="entry name" value="Aminotran_4"/>
    <property type="match status" value="1"/>
</dbReference>
<keyword evidence="13" id="KW-0032">Aminotransferase</keyword>
<dbReference type="GO" id="GO:0008483">
    <property type="term" value="F:transaminase activity"/>
    <property type="evidence" value="ECO:0007669"/>
    <property type="project" value="UniProtKB-KW"/>
</dbReference>
<dbReference type="InterPro" id="IPR050571">
    <property type="entry name" value="Class-IV_PLP-Dep_Aminotrnsfr"/>
</dbReference>
<comment type="catalytic activity">
    <reaction evidence="9">
        <text>L-isoleucine + 2-oxoglutarate = (S)-3-methyl-2-oxopentanoate + L-glutamate</text>
        <dbReference type="Rhea" id="RHEA:24801"/>
        <dbReference type="ChEBI" id="CHEBI:16810"/>
        <dbReference type="ChEBI" id="CHEBI:29985"/>
        <dbReference type="ChEBI" id="CHEBI:35146"/>
        <dbReference type="ChEBI" id="CHEBI:58045"/>
        <dbReference type="EC" id="2.6.1.42"/>
    </reaction>
</comment>
<dbReference type="InterPro" id="IPR043131">
    <property type="entry name" value="BCAT-like_N"/>
</dbReference>
<dbReference type="InterPro" id="IPR018300">
    <property type="entry name" value="Aminotrans_IV_CS"/>
</dbReference>
<reference evidence="13 14" key="1">
    <citation type="submission" date="2023-09" db="EMBL/GenBank/DDBJ databases">
        <authorList>
            <person name="Rey-Velasco X."/>
        </authorList>
    </citation>
    <scope>NUCLEOTIDE SEQUENCE [LARGE SCALE GENOMIC DNA]</scope>
    <source>
        <strain evidence="13 14">F388</strain>
    </source>
</reference>
<evidence type="ECO:0000256" key="9">
    <source>
        <dbReference type="ARBA" id="ARBA00048798"/>
    </source>
</evidence>
<evidence type="ECO:0000256" key="10">
    <source>
        <dbReference type="ARBA" id="ARBA00049229"/>
    </source>
</evidence>
<evidence type="ECO:0000256" key="12">
    <source>
        <dbReference type="RuleBase" id="RU004516"/>
    </source>
</evidence>
<evidence type="ECO:0000256" key="4">
    <source>
        <dbReference type="ARBA" id="ARBA00005072"/>
    </source>
</evidence>
<comment type="caution">
    <text evidence="13">The sequence shown here is derived from an EMBL/GenBank/DDBJ whole genome shotgun (WGS) entry which is preliminary data.</text>
</comment>
<comment type="catalytic activity">
    <reaction evidence="8">
        <text>L-valine + 2-oxoglutarate = 3-methyl-2-oxobutanoate + L-glutamate</text>
        <dbReference type="Rhea" id="RHEA:24813"/>
        <dbReference type="ChEBI" id="CHEBI:11851"/>
        <dbReference type="ChEBI" id="CHEBI:16810"/>
        <dbReference type="ChEBI" id="CHEBI:29985"/>
        <dbReference type="ChEBI" id="CHEBI:57762"/>
        <dbReference type="EC" id="2.6.1.42"/>
    </reaction>
</comment>
<keyword evidence="7 12" id="KW-0663">Pyridoxal phosphate</keyword>
<dbReference type="SUPFAM" id="SSF56752">
    <property type="entry name" value="D-aminoacid aminotransferase-like PLP-dependent enzymes"/>
    <property type="match status" value="1"/>
</dbReference>
<evidence type="ECO:0000256" key="3">
    <source>
        <dbReference type="ARBA" id="ARBA00004931"/>
    </source>
</evidence>
<name>A0ABU3AFC0_9FLAO</name>
<comment type="pathway">
    <text evidence="4">Amino-acid biosynthesis; L-leucine biosynthesis; L-leucine from 3-methyl-2-oxobutanoate: step 4/4.</text>
</comment>
<dbReference type="PANTHER" id="PTHR42743">
    <property type="entry name" value="AMINO-ACID AMINOTRANSFERASE"/>
    <property type="match status" value="1"/>
</dbReference>
<comment type="cofactor">
    <cofactor evidence="1 12">
        <name>pyridoxal 5'-phosphate</name>
        <dbReference type="ChEBI" id="CHEBI:597326"/>
    </cofactor>
</comment>
<comment type="pathway">
    <text evidence="2">Amino-acid biosynthesis; L-isoleucine biosynthesis; L-isoleucine from 2-oxobutanoate: step 4/4.</text>
</comment>
<organism evidence="13 14">
    <name type="scientific">Croceitalea rosinachiae</name>
    <dbReference type="NCBI Taxonomy" id="3075596"/>
    <lineage>
        <taxon>Bacteria</taxon>
        <taxon>Pseudomonadati</taxon>
        <taxon>Bacteroidota</taxon>
        <taxon>Flavobacteriia</taxon>
        <taxon>Flavobacteriales</taxon>
        <taxon>Flavobacteriaceae</taxon>
        <taxon>Croceitalea</taxon>
    </lineage>
</organism>
<dbReference type="CDD" id="cd00449">
    <property type="entry name" value="PLPDE_IV"/>
    <property type="match status" value="1"/>
</dbReference>
<dbReference type="Proteomes" id="UP001255246">
    <property type="component" value="Unassembled WGS sequence"/>
</dbReference>
<dbReference type="EC" id="2.6.1.42" evidence="6"/>
<dbReference type="PANTHER" id="PTHR42743:SF11">
    <property type="entry name" value="AMINODEOXYCHORISMATE LYASE"/>
    <property type="match status" value="1"/>
</dbReference>
<comment type="pathway">
    <text evidence="3">Amino-acid biosynthesis; L-valine biosynthesis; L-valine from pyruvate: step 4/4.</text>
</comment>
<protein>
    <recommendedName>
        <fullName evidence="6">branched-chain-amino-acid transaminase</fullName>
        <ecNumber evidence="6">2.6.1.42</ecNumber>
    </recommendedName>
</protein>
<keyword evidence="14" id="KW-1185">Reference proteome</keyword>
<evidence type="ECO:0000256" key="1">
    <source>
        <dbReference type="ARBA" id="ARBA00001933"/>
    </source>
</evidence>